<dbReference type="InterPro" id="IPR036047">
    <property type="entry name" value="F-box-like_dom_sf"/>
</dbReference>
<evidence type="ECO:0000259" key="1">
    <source>
        <dbReference type="PROSITE" id="PS50181"/>
    </source>
</evidence>
<dbReference type="OrthoDB" id="7847601at2759"/>
<dbReference type="GeneID" id="108049761"/>
<dbReference type="RefSeq" id="XP_016986544.2">
    <property type="nucleotide sequence ID" value="XM_017131055.2"/>
</dbReference>
<gene>
    <name evidence="2" type="primary">LOC108049761</name>
</gene>
<dbReference type="SUPFAM" id="SSF52047">
    <property type="entry name" value="RNI-like"/>
    <property type="match status" value="1"/>
</dbReference>
<dbReference type="SUPFAM" id="SSF81383">
    <property type="entry name" value="F-box domain"/>
    <property type="match status" value="1"/>
</dbReference>
<evidence type="ECO:0000313" key="2">
    <source>
        <dbReference type="RefSeq" id="XP_016986544.1"/>
    </source>
</evidence>
<dbReference type="InterPro" id="IPR032675">
    <property type="entry name" value="LRR_dom_sf"/>
</dbReference>
<name>A0A6P4FBQ0_DRORH</name>
<sequence>MSLSSLPDKCLKIVFQHLDMRSQCNWAFTCSRFLRIYRMVNKNKFRNFIWYERSCEWSKQEVEYLFRLNGRHMRRLAISDAQDLSSHSDLMLWSKSIFVAPVCVYLKNLRSLTLCLSDNMGEIMLKVCRYMLKLEDLTVNTNCEMNYTFLVLLPRLKSLDLENFDVGGADTLFELLATMRRDVLQSLRIGSQLQLKEAKDIIKLKSLEMLSVCNPSRVFLELILQLDTVRVLSISQGISLDDVDFMRFMAESKALSALYVSDCLNLTWEFPVFAVDLLKHEKHTLLCRHRRLPFYVECCRTGITMKALKKSDIFSSQELLEVKLVDKDRKVKMLI</sequence>
<dbReference type="AlphaFoldDB" id="A0A6P4FBQ0"/>
<proteinExistence type="predicted"/>
<feature type="domain" description="F-box" evidence="1">
    <location>
        <begin position="1"/>
        <end position="48"/>
    </location>
</feature>
<dbReference type="PROSITE" id="PS50181">
    <property type="entry name" value="FBOX"/>
    <property type="match status" value="1"/>
</dbReference>
<accession>A0A6P4FBQ0</accession>
<reference evidence="2" key="1">
    <citation type="submission" date="2025-08" db="UniProtKB">
        <authorList>
            <consortium name="RefSeq"/>
        </authorList>
    </citation>
    <scope>IDENTIFICATION</scope>
</reference>
<dbReference type="Gene3D" id="3.80.10.10">
    <property type="entry name" value="Ribonuclease Inhibitor"/>
    <property type="match status" value="1"/>
</dbReference>
<dbReference type="Pfam" id="PF00646">
    <property type="entry name" value="F-box"/>
    <property type="match status" value="1"/>
</dbReference>
<dbReference type="RefSeq" id="XP_016986544.1">
    <property type="nucleotide sequence ID" value="XM_017131055.1"/>
</dbReference>
<dbReference type="InterPro" id="IPR001810">
    <property type="entry name" value="F-box_dom"/>
</dbReference>
<protein>
    <submittedName>
        <fullName evidence="2">Uncharacterized protein LOC108049761 isoform X1</fullName>
    </submittedName>
</protein>
<organism evidence="2">
    <name type="scientific">Drosophila rhopaloa</name>
    <name type="common">Fruit fly</name>
    <dbReference type="NCBI Taxonomy" id="1041015"/>
    <lineage>
        <taxon>Eukaryota</taxon>
        <taxon>Metazoa</taxon>
        <taxon>Ecdysozoa</taxon>
        <taxon>Arthropoda</taxon>
        <taxon>Hexapoda</taxon>
        <taxon>Insecta</taxon>
        <taxon>Pterygota</taxon>
        <taxon>Neoptera</taxon>
        <taxon>Endopterygota</taxon>
        <taxon>Diptera</taxon>
        <taxon>Brachycera</taxon>
        <taxon>Muscomorpha</taxon>
        <taxon>Ephydroidea</taxon>
        <taxon>Drosophilidae</taxon>
        <taxon>Drosophila</taxon>
        <taxon>Sophophora</taxon>
    </lineage>
</organism>